<keyword evidence="5" id="KW-0576">Peroxisome</keyword>
<dbReference type="PANTHER" id="PTHR31679">
    <property type="entry name" value="PEROXISOMAL MEMBRANE PROTEIN PEX30-RELATED"/>
    <property type="match status" value="1"/>
</dbReference>
<evidence type="ECO:0000256" key="7">
    <source>
        <dbReference type="SAM" id="Phobius"/>
    </source>
</evidence>
<keyword evidence="4 7" id="KW-0472">Membrane</keyword>
<feature type="region of interest" description="Disordered" evidence="6">
    <location>
        <begin position="473"/>
        <end position="529"/>
    </location>
</feature>
<evidence type="ECO:0000313" key="10">
    <source>
        <dbReference type="EMBL" id="SCV00378.1"/>
    </source>
</evidence>
<evidence type="ECO:0000256" key="1">
    <source>
        <dbReference type="ARBA" id="ARBA00004585"/>
    </source>
</evidence>
<evidence type="ECO:0000313" key="11">
    <source>
        <dbReference type="Proteomes" id="UP000189911"/>
    </source>
</evidence>
<proteinExistence type="predicted"/>
<comment type="subcellular location">
    <subcellularLocation>
        <location evidence="1">Peroxisome membrane</location>
        <topology evidence="1">Multi-pass membrane protein</topology>
    </subcellularLocation>
</comment>
<dbReference type="GO" id="GO:0007031">
    <property type="term" value="P:peroxisome organization"/>
    <property type="evidence" value="ECO:0007669"/>
    <property type="project" value="TreeGrafter"/>
</dbReference>
<dbReference type="InterPro" id="IPR010482">
    <property type="entry name" value="TECPR1-like_DysF"/>
</dbReference>
<feature type="domain" description="Peroxin/Ferlin" evidence="9">
    <location>
        <begin position="364"/>
        <end position="397"/>
    </location>
</feature>
<keyword evidence="11" id="KW-1185">Reference proteome</keyword>
<dbReference type="InterPro" id="IPR006614">
    <property type="entry name" value="Peroxin/Ferlin"/>
</dbReference>
<evidence type="ECO:0000256" key="6">
    <source>
        <dbReference type="SAM" id="MobiDB-lite"/>
    </source>
</evidence>
<keyword evidence="2 7" id="KW-0812">Transmembrane</keyword>
<sequence length="529" mass="60079">MSDSTKERETRARFVEEPVARLGGKTNKVLRSAMKNQSKKGHGDNDQEEVESSPLLTSTPPTVSKALVRLYPYLIIADKVLSIITWTNDDIWPSVLAVVGYITAILYFQNILRFFGHLVLVGTLWCYSLLDTFVENSIKEKPTLDDIVHIITCVNAKADLLLSPIAVLTGNDVKRLLFTTIFLSPLYVIITLFIFPPRRLLLFSGVYLLTYHSSWSRVSRKLLWKFKIVRLLIFYITGLDLSGINKNQGIFAAVQNKVNKLSSKKGNTEDGKPIRFTYVLYENQRRWLGIGWTSNMLSYERAPWSDEFINEAPSPEQFKLPEENMGMTWRWVDRTWRLDMTNDGAIQLPSTRPRTTAQPNSDDGFIYYDNTWKKPSTEDSFSKYTRRRRWIRTAELLRSDAFDINGLGSTTSSPDVAAQTVEVSGETNAKTEGVEPPSTILENVKELESFRRKVSFNDQNDIHIIPPAKEADYKKTPHSAVADDEDNGSEFLAKAGPEPEYSTLPNAHDGLKESTTHMPDTESETKKDV</sequence>
<dbReference type="EMBL" id="LT598452">
    <property type="protein sequence ID" value="SCV00378.1"/>
    <property type="molecule type" value="Genomic_DNA"/>
</dbReference>
<feature type="compositionally biased region" description="Basic and acidic residues" evidence="6">
    <location>
        <begin position="509"/>
        <end position="529"/>
    </location>
</feature>
<protein>
    <submittedName>
        <fullName evidence="10">LANO_0F06568g1_1</fullName>
    </submittedName>
</protein>
<evidence type="ECO:0000256" key="2">
    <source>
        <dbReference type="ARBA" id="ARBA00022692"/>
    </source>
</evidence>
<reference evidence="11" key="1">
    <citation type="submission" date="2016-03" db="EMBL/GenBank/DDBJ databases">
        <authorList>
            <person name="Devillers Hugo."/>
        </authorList>
    </citation>
    <scope>NUCLEOTIDE SEQUENCE [LARGE SCALE GENOMIC DNA]</scope>
</reference>
<feature type="transmembrane region" description="Helical" evidence="7">
    <location>
        <begin position="91"/>
        <end position="108"/>
    </location>
</feature>
<feature type="transmembrane region" description="Helical" evidence="7">
    <location>
        <begin position="176"/>
        <end position="195"/>
    </location>
</feature>
<dbReference type="Pfam" id="PF06398">
    <property type="entry name" value="Pex24p"/>
    <property type="match status" value="1"/>
</dbReference>
<dbReference type="OrthoDB" id="5586090at2759"/>
<dbReference type="SMART" id="SM00693">
    <property type="entry name" value="DysFN"/>
    <property type="match status" value="1"/>
</dbReference>
<keyword evidence="3 7" id="KW-1133">Transmembrane helix</keyword>
<dbReference type="PANTHER" id="PTHR31679:SF2">
    <property type="entry name" value="PEROXISOMAL MEMBRANE PROTEIN PEX30-RELATED"/>
    <property type="match status" value="1"/>
</dbReference>
<feature type="region of interest" description="Disordered" evidence="6">
    <location>
        <begin position="23"/>
        <end position="57"/>
    </location>
</feature>
<dbReference type="SMART" id="SM00694">
    <property type="entry name" value="DysFC"/>
    <property type="match status" value="1"/>
</dbReference>
<organism evidence="10 11">
    <name type="scientific">Lachancea nothofagi CBS 11611</name>
    <dbReference type="NCBI Taxonomy" id="1266666"/>
    <lineage>
        <taxon>Eukaryota</taxon>
        <taxon>Fungi</taxon>
        <taxon>Dikarya</taxon>
        <taxon>Ascomycota</taxon>
        <taxon>Saccharomycotina</taxon>
        <taxon>Saccharomycetes</taxon>
        <taxon>Saccharomycetales</taxon>
        <taxon>Saccharomycetaceae</taxon>
        <taxon>Lachancea</taxon>
    </lineage>
</organism>
<gene>
    <name evidence="10" type="ORF">LANO_0F06568G</name>
</gene>
<evidence type="ECO:0000259" key="8">
    <source>
        <dbReference type="SMART" id="SM00693"/>
    </source>
</evidence>
<evidence type="ECO:0000259" key="9">
    <source>
        <dbReference type="SMART" id="SM00694"/>
    </source>
</evidence>
<dbReference type="GO" id="GO:0005778">
    <property type="term" value="C:peroxisomal membrane"/>
    <property type="evidence" value="ECO:0007669"/>
    <property type="project" value="UniProtKB-SubCell"/>
</dbReference>
<evidence type="ECO:0000256" key="5">
    <source>
        <dbReference type="ARBA" id="ARBA00023140"/>
    </source>
</evidence>
<dbReference type="AlphaFoldDB" id="A0A1G4K8J7"/>
<evidence type="ECO:0000256" key="3">
    <source>
        <dbReference type="ARBA" id="ARBA00022989"/>
    </source>
</evidence>
<feature type="domain" description="Peroxin/Ferlin" evidence="8">
    <location>
        <begin position="273"/>
        <end position="339"/>
    </location>
</feature>
<dbReference type="Proteomes" id="UP000189911">
    <property type="component" value="Chromosome F"/>
</dbReference>
<name>A0A1G4K8J7_9SACH</name>
<accession>A0A1G4K8J7</accession>
<evidence type="ECO:0000256" key="4">
    <source>
        <dbReference type="ARBA" id="ARBA00023136"/>
    </source>
</evidence>
<dbReference type="InterPro" id="IPR052646">
    <property type="entry name" value="Peroxisomal_PEX28-32"/>
</dbReference>
<feature type="transmembrane region" description="Helical" evidence="7">
    <location>
        <begin position="114"/>
        <end position="134"/>
    </location>
</feature>